<keyword evidence="2" id="KW-0812">Transmembrane</keyword>
<feature type="region of interest" description="Disordered" evidence="1">
    <location>
        <begin position="372"/>
        <end position="392"/>
    </location>
</feature>
<protein>
    <submittedName>
        <fullName evidence="3">Uncharacterized protein</fullName>
    </submittedName>
</protein>
<evidence type="ECO:0000256" key="2">
    <source>
        <dbReference type="SAM" id="Phobius"/>
    </source>
</evidence>
<feature type="transmembrane region" description="Helical" evidence="2">
    <location>
        <begin position="290"/>
        <end position="309"/>
    </location>
</feature>
<evidence type="ECO:0000313" key="4">
    <source>
        <dbReference type="Proteomes" id="UP001221142"/>
    </source>
</evidence>
<feature type="transmembrane region" description="Helical" evidence="2">
    <location>
        <begin position="68"/>
        <end position="87"/>
    </location>
</feature>
<sequence>MSSDAVPSAIPSPLSEADGQILRSWGVAIIYGAVGVIFETTFLSAYGIFFVVALWTIFRRGLKSRSSFIMLCVVIYLYISSVTLWALNVSFHIKRWYAFLIDDPTMPLEDRTDVAYDKISALGTPMEAIFMFNMVVGDSVVIWRAWVLYQRQRFLVFVPIFFLVMSFIFCIIDLSCLTGAGWGSQTTTAEGGGVCTHAELISWAFSLGTNVTCTLLIGMKAWTHRRMTQSLHVVNNPRRMSTDRILSLFVESGFIYCLFWCTQLILFFDVSVNSGWIFVYQMFAGMGDQISGMYPTLIIVIVNLHYTIWDDDASVNLNSSLGHSSGGGPNSGNTSTLRWASNVNSKRSGTTESIGGMGTRARSVTLQLGNEGELEGTQSAGEIPMFDIQKSP</sequence>
<evidence type="ECO:0000256" key="1">
    <source>
        <dbReference type="SAM" id="MobiDB-lite"/>
    </source>
</evidence>
<feature type="transmembrane region" description="Helical" evidence="2">
    <location>
        <begin position="128"/>
        <end position="147"/>
    </location>
</feature>
<gene>
    <name evidence="3" type="ORF">FB45DRAFT_846741</name>
</gene>
<feature type="compositionally biased region" description="Polar residues" evidence="1">
    <location>
        <begin position="338"/>
        <end position="353"/>
    </location>
</feature>
<dbReference type="EMBL" id="JARKIF010000049">
    <property type="protein sequence ID" value="KAJ7607553.1"/>
    <property type="molecule type" value="Genomic_DNA"/>
</dbReference>
<dbReference type="AlphaFoldDB" id="A0AAD7F9T9"/>
<proteinExistence type="predicted"/>
<comment type="caution">
    <text evidence="3">The sequence shown here is derived from an EMBL/GenBank/DDBJ whole genome shotgun (WGS) entry which is preliminary data.</text>
</comment>
<dbReference type="Proteomes" id="UP001221142">
    <property type="component" value="Unassembled WGS sequence"/>
</dbReference>
<evidence type="ECO:0000313" key="3">
    <source>
        <dbReference type="EMBL" id="KAJ7607553.1"/>
    </source>
</evidence>
<keyword evidence="2" id="KW-0472">Membrane</keyword>
<feature type="transmembrane region" description="Helical" evidence="2">
    <location>
        <begin position="248"/>
        <end position="270"/>
    </location>
</feature>
<accession>A0AAD7F9T9</accession>
<name>A0AAD7F9T9_9AGAR</name>
<keyword evidence="2" id="KW-1133">Transmembrane helix</keyword>
<keyword evidence="4" id="KW-1185">Reference proteome</keyword>
<feature type="transmembrane region" description="Helical" evidence="2">
    <location>
        <begin position="200"/>
        <end position="219"/>
    </location>
</feature>
<feature type="transmembrane region" description="Helical" evidence="2">
    <location>
        <begin position="28"/>
        <end position="56"/>
    </location>
</feature>
<organism evidence="3 4">
    <name type="scientific">Roridomyces roridus</name>
    <dbReference type="NCBI Taxonomy" id="1738132"/>
    <lineage>
        <taxon>Eukaryota</taxon>
        <taxon>Fungi</taxon>
        <taxon>Dikarya</taxon>
        <taxon>Basidiomycota</taxon>
        <taxon>Agaricomycotina</taxon>
        <taxon>Agaricomycetes</taxon>
        <taxon>Agaricomycetidae</taxon>
        <taxon>Agaricales</taxon>
        <taxon>Marasmiineae</taxon>
        <taxon>Mycenaceae</taxon>
        <taxon>Roridomyces</taxon>
    </lineage>
</organism>
<feature type="transmembrane region" description="Helical" evidence="2">
    <location>
        <begin position="154"/>
        <end position="180"/>
    </location>
</feature>
<reference evidence="3" key="1">
    <citation type="submission" date="2023-03" db="EMBL/GenBank/DDBJ databases">
        <title>Massive genome expansion in bonnet fungi (Mycena s.s.) driven by repeated elements and novel gene families across ecological guilds.</title>
        <authorList>
            <consortium name="Lawrence Berkeley National Laboratory"/>
            <person name="Harder C.B."/>
            <person name="Miyauchi S."/>
            <person name="Viragh M."/>
            <person name="Kuo A."/>
            <person name="Thoen E."/>
            <person name="Andreopoulos B."/>
            <person name="Lu D."/>
            <person name="Skrede I."/>
            <person name="Drula E."/>
            <person name="Henrissat B."/>
            <person name="Morin E."/>
            <person name="Kohler A."/>
            <person name="Barry K."/>
            <person name="LaButti K."/>
            <person name="Morin E."/>
            <person name="Salamov A."/>
            <person name="Lipzen A."/>
            <person name="Mereny Z."/>
            <person name="Hegedus B."/>
            <person name="Baldrian P."/>
            <person name="Stursova M."/>
            <person name="Weitz H."/>
            <person name="Taylor A."/>
            <person name="Grigoriev I.V."/>
            <person name="Nagy L.G."/>
            <person name="Martin F."/>
            <person name="Kauserud H."/>
        </authorList>
    </citation>
    <scope>NUCLEOTIDE SEQUENCE</scope>
    <source>
        <strain evidence="3">9284</strain>
    </source>
</reference>
<feature type="region of interest" description="Disordered" evidence="1">
    <location>
        <begin position="322"/>
        <end position="357"/>
    </location>
</feature>